<evidence type="ECO:0000313" key="1">
    <source>
        <dbReference type="EMBL" id="CBJ25766.1"/>
    </source>
</evidence>
<accession>D7G773</accession>
<evidence type="ECO:0000313" key="2">
    <source>
        <dbReference type="Proteomes" id="UP000002630"/>
    </source>
</evidence>
<gene>
    <name evidence="1" type="ORF">Esi_0008_0237</name>
</gene>
<sequence>MRSSESGATLFKRLIEASCTRLARDYDELRGGQTEHGAASSLERAHV</sequence>
<protein>
    <submittedName>
        <fullName evidence="1">Uncharacterized protein</fullName>
    </submittedName>
</protein>
<reference evidence="1 2" key="1">
    <citation type="journal article" date="2010" name="Nature">
        <title>The Ectocarpus genome and the independent evolution of multicellularity in brown algae.</title>
        <authorList>
            <person name="Cock J.M."/>
            <person name="Sterck L."/>
            <person name="Rouze P."/>
            <person name="Scornet D."/>
            <person name="Allen A.E."/>
            <person name="Amoutzias G."/>
            <person name="Anthouard V."/>
            <person name="Artiguenave F."/>
            <person name="Aury J.M."/>
            <person name="Badger J.H."/>
            <person name="Beszteri B."/>
            <person name="Billiau K."/>
            <person name="Bonnet E."/>
            <person name="Bothwell J.H."/>
            <person name="Bowler C."/>
            <person name="Boyen C."/>
            <person name="Brownlee C."/>
            <person name="Carrano C.J."/>
            <person name="Charrier B."/>
            <person name="Cho G.Y."/>
            <person name="Coelho S.M."/>
            <person name="Collen J."/>
            <person name="Corre E."/>
            <person name="Da Silva C."/>
            <person name="Delage L."/>
            <person name="Delaroque N."/>
            <person name="Dittami S.M."/>
            <person name="Doulbeau S."/>
            <person name="Elias M."/>
            <person name="Farnham G."/>
            <person name="Gachon C.M."/>
            <person name="Gschloessl B."/>
            <person name="Heesch S."/>
            <person name="Jabbari K."/>
            <person name="Jubin C."/>
            <person name="Kawai H."/>
            <person name="Kimura K."/>
            <person name="Kloareg B."/>
            <person name="Kupper F.C."/>
            <person name="Lang D."/>
            <person name="Le Bail A."/>
            <person name="Leblanc C."/>
            <person name="Lerouge P."/>
            <person name="Lohr M."/>
            <person name="Lopez P.J."/>
            <person name="Martens C."/>
            <person name="Maumus F."/>
            <person name="Michel G."/>
            <person name="Miranda-Saavedra D."/>
            <person name="Morales J."/>
            <person name="Moreau H."/>
            <person name="Motomura T."/>
            <person name="Nagasato C."/>
            <person name="Napoli C.A."/>
            <person name="Nelson D.R."/>
            <person name="Nyvall-Collen P."/>
            <person name="Peters A.F."/>
            <person name="Pommier C."/>
            <person name="Potin P."/>
            <person name="Poulain J."/>
            <person name="Quesneville H."/>
            <person name="Read B."/>
            <person name="Rensing S.A."/>
            <person name="Ritter A."/>
            <person name="Rousvoal S."/>
            <person name="Samanta M."/>
            <person name="Samson G."/>
            <person name="Schroeder D.C."/>
            <person name="Segurens B."/>
            <person name="Strittmatter M."/>
            <person name="Tonon T."/>
            <person name="Tregear J.W."/>
            <person name="Valentin K."/>
            <person name="von Dassow P."/>
            <person name="Yamagishi T."/>
            <person name="Van de Peer Y."/>
            <person name="Wincker P."/>
        </authorList>
    </citation>
    <scope>NUCLEOTIDE SEQUENCE [LARGE SCALE GENOMIC DNA]</scope>
    <source>
        <strain evidence="2">Ec32 / CCAP1310/4</strain>
    </source>
</reference>
<dbReference type="EMBL" id="FN649035">
    <property type="protein sequence ID" value="CBJ25766.1"/>
    <property type="molecule type" value="Genomic_DNA"/>
</dbReference>
<dbReference type="Proteomes" id="UP000002630">
    <property type="component" value="Linkage Group LG02"/>
</dbReference>
<dbReference type="AlphaFoldDB" id="D7G773"/>
<proteinExistence type="predicted"/>
<name>D7G773_ECTSI</name>
<dbReference type="EMBL" id="FN649727">
    <property type="protein sequence ID" value="CBJ25766.1"/>
    <property type="molecule type" value="Genomic_DNA"/>
</dbReference>
<keyword evidence="2" id="KW-1185">Reference proteome</keyword>
<organism evidence="1 2">
    <name type="scientific">Ectocarpus siliculosus</name>
    <name type="common">Brown alga</name>
    <name type="synonym">Conferva siliculosa</name>
    <dbReference type="NCBI Taxonomy" id="2880"/>
    <lineage>
        <taxon>Eukaryota</taxon>
        <taxon>Sar</taxon>
        <taxon>Stramenopiles</taxon>
        <taxon>Ochrophyta</taxon>
        <taxon>PX clade</taxon>
        <taxon>Phaeophyceae</taxon>
        <taxon>Ectocarpales</taxon>
        <taxon>Ectocarpaceae</taxon>
        <taxon>Ectocarpus</taxon>
    </lineage>
</organism>
<dbReference type="InParanoid" id="D7G773"/>